<feature type="domain" description="FBD" evidence="1">
    <location>
        <begin position="350"/>
        <end position="425"/>
    </location>
</feature>
<dbReference type="PANTHER" id="PTHR31900:SF30">
    <property type="entry name" value="SUPERFAMILY PROTEIN, PUTATIVE-RELATED"/>
    <property type="match status" value="1"/>
</dbReference>
<evidence type="ECO:0000313" key="3">
    <source>
        <dbReference type="Proteomes" id="UP001202328"/>
    </source>
</evidence>
<dbReference type="Pfam" id="PF24758">
    <property type="entry name" value="LRR_At5g56370"/>
    <property type="match status" value="1"/>
</dbReference>
<dbReference type="EMBL" id="JAJJMB010012336">
    <property type="protein sequence ID" value="KAI3878004.1"/>
    <property type="molecule type" value="Genomic_DNA"/>
</dbReference>
<proteinExistence type="predicted"/>
<organism evidence="2 3">
    <name type="scientific">Papaver atlanticum</name>
    <dbReference type="NCBI Taxonomy" id="357466"/>
    <lineage>
        <taxon>Eukaryota</taxon>
        <taxon>Viridiplantae</taxon>
        <taxon>Streptophyta</taxon>
        <taxon>Embryophyta</taxon>
        <taxon>Tracheophyta</taxon>
        <taxon>Spermatophyta</taxon>
        <taxon>Magnoliopsida</taxon>
        <taxon>Ranunculales</taxon>
        <taxon>Papaveraceae</taxon>
        <taxon>Papaveroideae</taxon>
        <taxon>Papaver</taxon>
    </lineage>
</organism>
<protein>
    <recommendedName>
        <fullName evidence="1">FBD domain-containing protein</fullName>
    </recommendedName>
</protein>
<reference evidence="2" key="1">
    <citation type="submission" date="2022-04" db="EMBL/GenBank/DDBJ databases">
        <title>A functionally conserved STORR gene fusion in Papaver species that diverged 16.8 million years ago.</title>
        <authorList>
            <person name="Catania T."/>
        </authorList>
    </citation>
    <scope>NUCLEOTIDE SEQUENCE</scope>
    <source>
        <strain evidence="2">S-188037</strain>
    </source>
</reference>
<dbReference type="PANTHER" id="PTHR31900">
    <property type="entry name" value="F-BOX/RNI SUPERFAMILY PROTEIN-RELATED"/>
    <property type="match status" value="1"/>
</dbReference>
<dbReference type="AlphaFoldDB" id="A0AAD4S9E8"/>
<sequence length="430" mass="50148">MNRVIEFRNDSDIQKISLEFFMRNALSLETLMVWIVEALRRNVQHLDLNTPYYRDSDYERGYRHSKYYEIPYEIPHELLNCKSLKSLSISLADIPYNWYTRSILPKSMSLPEIRKLTLKGISIPNSELQRLFSSCPLMETVIIQDWDIQRNENRKMNKQRNINIVSQCLQFLELTDRYHKRLGSAVNCLNCSTKISAPYVKYFKCTGFLREDFSFENLSSLVSAHLEMRLRDKREADETAETYSELLAEEKELFSKRMMRYLGAVHNVHHLTLSSGFLEVLLLAPGTSNHHSPQLCNLETLKLEMRFTRGSVRSIAYLLKISPILMNLILISKESNLADVGDDWEEEFSSTGMFSHLKSVEIREVEGSYNELKFLIFLLKKSTVLEKVILFFRSTSDLLHRGRQVRQFKRSVSKLPTASSSIHFIEDALV</sequence>
<dbReference type="SUPFAM" id="SSF52047">
    <property type="entry name" value="RNI-like"/>
    <property type="match status" value="1"/>
</dbReference>
<dbReference type="Proteomes" id="UP001202328">
    <property type="component" value="Unassembled WGS sequence"/>
</dbReference>
<dbReference type="InterPro" id="IPR050232">
    <property type="entry name" value="FBL13/AtMIF1-like"/>
</dbReference>
<evidence type="ECO:0000259" key="1">
    <source>
        <dbReference type="SMART" id="SM00579"/>
    </source>
</evidence>
<dbReference type="InterPro" id="IPR055411">
    <property type="entry name" value="LRR_FXL15/At3g58940/PEG3-like"/>
</dbReference>
<keyword evidence="3" id="KW-1185">Reference proteome</keyword>
<evidence type="ECO:0000313" key="2">
    <source>
        <dbReference type="EMBL" id="KAI3878004.1"/>
    </source>
</evidence>
<dbReference type="InterPro" id="IPR006566">
    <property type="entry name" value="FBD"/>
</dbReference>
<accession>A0AAD4S9E8</accession>
<gene>
    <name evidence="2" type="ORF">MKW98_008281</name>
</gene>
<comment type="caution">
    <text evidence="2">The sequence shown here is derived from an EMBL/GenBank/DDBJ whole genome shotgun (WGS) entry which is preliminary data.</text>
</comment>
<name>A0AAD4S9E8_9MAGN</name>
<dbReference type="SMART" id="SM00579">
    <property type="entry name" value="FBD"/>
    <property type="match status" value="1"/>
</dbReference>
<dbReference type="Pfam" id="PF08387">
    <property type="entry name" value="FBD"/>
    <property type="match status" value="1"/>
</dbReference>